<keyword evidence="6" id="KW-0067">ATP-binding</keyword>
<keyword evidence="4" id="KW-0677">Repeat</keyword>
<feature type="transmembrane region" description="Helical" evidence="9">
    <location>
        <begin position="97"/>
        <end position="118"/>
    </location>
</feature>
<dbReference type="STRING" id="1965070.A0A443RD40"/>
<dbReference type="InterPro" id="IPR011527">
    <property type="entry name" value="ABC1_TM_dom"/>
</dbReference>
<protein>
    <submittedName>
        <fullName evidence="11">Multidrug resistance-associated protein 1-like protein</fullName>
    </submittedName>
</protein>
<dbReference type="PANTHER" id="PTHR24223">
    <property type="entry name" value="ATP-BINDING CASSETTE SUB-FAMILY C"/>
    <property type="match status" value="1"/>
</dbReference>
<comment type="caution">
    <text evidence="11">The sequence shown here is derived from an EMBL/GenBank/DDBJ whole genome shotgun (WGS) entry which is preliminary data.</text>
</comment>
<proteinExistence type="predicted"/>
<evidence type="ECO:0000259" key="10">
    <source>
        <dbReference type="PROSITE" id="PS50929"/>
    </source>
</evidence>
<evidence type="ECO:0000256" key="4">
    <source>
        <dbReference type="ARBA" id="ARBA00022737"/>
    </source>
</evidence>
<keyword evidence="7 9" id="KW-1133">Transmembrane helix</keyword>
<evidence type="ECO:0000256" key="6">
    <source>
        <dbReference type="ARBA" id="ARBA00022840"/>
    </source>
</evidence>
<keyword evidence="5" id="KW-0547">Nucleotide-binding</keyword>
<feature type="transmembrane region" description="Helical" evidence="9">
    <location>
        <begin position="73"/>
        <end position="91"/>
    </location>
</feature>
<reference evidence="11 12" key="1">
    <citation type="journal article" date="2018" name="Gigascience">
        <title>Genomes of trombidid mites reveal novel predicted allergens and laterally-transferred genes associated with secondary metabolism.</title>
        <authorList>
            <person name="Dong X."/>
            <person name="Chaisiri K."/>
            <person name="Xia D."/>
            <person name="Armstrong S.D."/>
            <person name="Fang Y."/>
            <person name="Donnelly M.J."/>
            <person name="Kadowaki T."/>
            <person name="McGarry J.W."/>
            <person name="Darby A.C."/>
            <person name="Makepeace B.L."/>
        </authorList>
    </citation>
    <scope>NUCLEOTIDE SEQUENCE [LARGE SCALE GENOMIC DNA]</scope>
    <source>
        <strain evidence="11">UoL-WK</strain>
    </source>
</reference>
<dbReference type="PROSITE" id="PS50929">
    <property type="entry name" value="ABC_TM1F"/>
    <property type="match status" value="1"/>
</dbReference>
<dbReference type="OrthoDB" id="6511196at2759"/>
<accession>A0A443RD40</accession>
<feature type="domain" description="ABC transmembrane type-1" evidence="10">
    <location>
        <begin position="1"/>
        <end position="126"/>
    </location>
</feature>
<evidence type="ECO:0000313" key="12">
    <source>
        <dbReference type="Proteomes" id="UP000285301"/>
    </source>
</evidence>
<evidence type="ECO:0000256" key="7">
    <source>
        <dbReference type="ARBA" id="ARBA00022989"/>
    </source>
</evidence>
<dbReference type="EMBL" id="NCKU01001073">
    <property type="protein sequence ID" value="RWS13178.1"/>
    <property type="molecule type" value="Genomic_DNA"/>
</dbReference>
<dbReference type="Pfam" id="PF00664">
    <property type="entry name" value="ABC_membrane"/>
    <property type="match status" value="1"/>
</dbReference>
<dbReference type="GO" id="GO:0016020">
    <property type="term" value="C:membrane"/>
    <property type="evidence" value="ECO:0007669"/>
    <property type="project" value="InterPro"/>
</dbReference>
<dbReference type="GO" id="GO:0012505">
    <property type="term" value="C:endomembrane system"/>
    <property type="evidence" value="ECO:0007669"/>
    <property type="project" value="UniProtKB-SubCell"/>
</dbReference>
<evidence type="ECO:0000313" key="11">
    <source>
        <dbReference type="EMBL" id="RWS13178.1"/>
    </source>
</evidence>
<keyword evidence="12" id="KW-1185">Reference proteome</keyword>
<comment type="subcellular location">
    <subcellularLocation>
        <location evidence="1">Endomembrane system</location>
        <topology evidence="1">Multi-pass membrane protein</topology>
    </subcellularLocation>
</comment>
<gene>
    <name evidence="11" type="ORF">B4U79_14741</name>
</gene>
<evidence type="ECO:0000256" key="8">
    <source>
        <dbReference type="ARBA" id="ARBA00023136"/>
    </source>
</evidence>
<dbReference type="PANTHER" id="PTHR24223:SF443">
    <property type="entry name" value="MULTIDRUG-RESISTANCE LIKE PROTEIN 1, ISOFORM I"/>
    <property type="match status" value="1"/>
</dbReference>
<dbReference type="InterPro" id="IPR036640">
    <property type="entry name" value="ABC1_TM_sf"/>
</dbReference>
<evidence type="ECO:0000256" key="1">
    <source>
        <dbReference type="ARBA" id="ARBA00004127"/>
    </source>
</evidence>
<dbReference type="GO" id="GO:0005524">
    <property type="term" value="F:ATP binding"/>
    <property type="evidence" value="ECO:0007669"/>
    <property type="project" value="UniProtKB-KW"/>
</dbReference>
<dbReference type="GO" id="GO:0140359">
    <property type="term" value="F:ABC-type transporter activity"/>
    <property type="evidence" value="ECO:0007669"/>
    <property type="project" value="InterPro"/>
</dbReference>
<dbReference type="AlphaFoldDB" id="A0A443RD40"/>
<keyword evidence="8 9" id="KW-0472">Membrane</keyword>
<dbReference type="SUPFAM" id="SSF90123">
    <property type="entry name" value="ABC transporter transmembrane region"/>
    <property type="match status" value="1"/>
</dbReference>
<evidence type="ECO:0000256" key="9">
    <source>
        <dbReference type="SAM" id="Phobius"/>
    </source>
</evidence>
<evidence type="ECO:0000256" key="5">
    <source>
        <dbReference type="ARBA" id="ARBA00022741"/>
    </source>
</evidence>
<name>A0A443RD40_9ACAR</name>
<sequence>KYYVTTSRQLKRIESTTRSPVYSHFSETVTGSTSIRAYGAANQFIDECQNRIDTNHSSYFASIAANRWLETRLQFLGFIIVFLASLFAVIFRDTITPGLAGLSISAALTITGVLNMLVRASSDVETNMVSVERCFEYYKTPLEVTLPPK</sequence>
<keyword evidence="3 9" id="KW-0812">Transmembrane</keyword>
<evidence type="ECO:0000256" key="2">
    <source>
        <dbReference type="ARBA" id="ARBA00022448"/>
    </source>
</evidence>
<organism evidence="11 12">
    <name type="scientific">Dinothrombium tinctorium</name>
    <dbReference type="NCBI Taxonomy" id="1965070"/>
    <lineage>
        <taxon>Eukaryota</taxon>
        <taxon>Metazoa</taxon>
        <taxon>Ecdysozoa</taxon>
        <taxon>Arthropoda</taxon>
        <taxon>Chelicerata</taxon>
        <taxon>Arachnida</taxon>
        <taxon>Acari</taxon>
        <taxon>Acariformes</taxon>
        <taxon>Trombidiformes</taxon>
        <taxon>Prostigmata</taxon>
        <taxon>Anystina</taxon>
        <taxon>Parasitengona</taxon>
        <taxon>Trombidioidea</taxon>
        <taxon>Trombidiidae</taxon>
        <taxon>Dinothrombium</taxon>
    </lineage>
</organism>
<keyword evidence="2" id="KW-0813">Transport</keyword>
<evidence type="ECO:0000256" key="3">
    <source>
        <dbReference type="ARBA" id="ARBA00022692"/>
    </source>
</evidence>
<dbReference type="InterPro" id="IPR050173">
    <property type="entry name" value="ABC_transporter_C-like"/>
</dbReference>
<dbReference type="Gene3D" id="1.20.1560.10">
    <property type="entry name" value="ABC transporter type 1, transmembrane domain"/>
    <property type="match status" value="1"/>
</dbReference>
<feature type="non-terminal residue" evidence="11">
    <location>
        <position position="1"/>
    </location>
</feature>
<dbReference type="Proteomes" id="UP000285301">
    <property type="component" value="Unassembled WGS sequence"/>
</dbReference>